<keyword evidence="1" id="KW-1133">Transmembrane helix</keyword>
<evidence type="ECO:0000313" key="2">
    <source>
        <dbReference type="EMBL" id="TDP39158.1"/>
    </source>
</evidence>
<feature type="transmembrane region" description="Helical" evidence="1">
    <location>
        <begin position="110"/>
        <end position="128"/>
    </location>
</feature>
<dbReference type="Pfam" id="PF22765">
    <property type="entry name" value="DUF7010"/>
    <property type="match status" value="1"/>
</dbReference>
<evidence type="ECO:0000256" key="1">
    <source>
        <dbReference type="SAM" id="Phobius"/>
    </source>
</evidence>
<proteinExistence type="predicted"/>
<dbReference type="OrthoDB" id="7630092at2"/>
<keyword evidence="1" id="KW-0812">Transmembrane</keyword>
<keyword evidence="3" id="KW-1185">Reference proteome</keyword>
<reference evidence="2 3" key="1">
    <citation type="submission" date="2019-03" db="EMBL/GenBank/DDBJ databases">
        <title>Freshwater and sediment microbial communities from various areas in North America, analyzing microbe dynamics in response to fracking.</title>
        <authorList>
            <person name="Lamendella R."/>
        </authorList>
    </citation>
    <scope>NUCLEOTIDE SEQUENCE [LARGE SCALE GENOMIC DNA]</scope>
    <source>
        <strain evidence="2 3">18_TX</strain>
    </source>
</reference>
<dbReference type="EMBL" id="SNXI01000003">
    <property type="protein sequence ID" value="TDP39158.1"/>
    <property type="molecule type" value="Genomic_DNA"/>
</dbReference>
<protein>
    <recommendedName>
        <fullName evidence="4">DUF308 domain-containing protein</fullName>
    </recommendedName>
</protein>
<feature type="transmembrane region" description="Helical" evidence="1">
    <location>
        <begin position="158"/>
        <end position="175"/>
    </location>
</feature>
<evidence type="ECO:0000313" key="3">
    <source>
        <dbReference type="Proteomes" id="UP000295531"/>
    </source>
</evidence>
<sequence>MSDKRSLEAQRIEFKQRRLLATPLSGLIAWTIIAIGSVFLDPFPLSLLLFIATGSIVYIALFISKFTGENFLDKSKPKNSFDTLFMLTVAMSASVYAIAIPFFLIDYTSLPLTVGVLTGLMWIPISWIIQHWIGIAHSIARTVLIVVAWYAFPEQRFLAVSLVIIALYIFAIATLEKRWRAQQKVSLTKPNSE</sequence>
<feature type="transmembrane region" description="Helical" evidence="1">
    <location>
        <begin position="45"/>
        <end position="63"/>
    </location>
</feature>
<keyword evidence="1" id="KW-0472">Membrane</keyword>
<gene>
    <name evidence="2" type="ORF">DEU29_10353</name>
</gene>
<name>A0A4R6PM77_9GAMM</name>
<dbReference type="InterPro" id="IPR053824">
    <property type="entry name" value="DUF7010"/>
</dbReference>
<comment type="caution">
    <text evidence="2">The sequence shown here is derived from an EMBL/GenBank/DDBJ whole genome shotgun (WGS) entry which is preliminary data.</text>
</comment>
<feature type="transmembrane region" description="Helical" evidence="1">
    <location>
        <begin position="135"/>
        <end position="152"/>
    </location>
</feature>
<evidence type="ECO:0008006" key="4">
    <source>
        <dbReference type="Google" id="ProtNLM"/>
    </source>
</evidence>
<dbReference type="AlphaFoldDB" id="A0A4R6PM77"/>
<dbReference type="Proteomes" id="UP000295531">
    <property type="component" value="Unassembled WGS sequence"/>
</dbReference>
<dbReference type="RefSeq" id="WP_133538878.1">
    <property type="nucleotide sequence ID" value="NZ_SNXI01000003.1"/>
</dbReference>
<feature type="transmembrane region" description="Helical" evidence="1">
    <location>
        <begin position="20"/>
        <end position="39"/>
    </location>
</feature>
<feature type="transmembrane region" description="Helical" evidence="1">
    <location>
        <begin position="84"/>
        <end position="104"/>
    </location>
</feature>
<accession>A0A4R6PM77</accession>
<organism evidence="2 3">
    <name type="scientific">Idiomarina aquatica</name>
    <dbReference type="NCBI Taxonomy" id="1327752"/>
    <lineage>
        <taxon>Bacteria</taxon>
        <taxon>Pseudomonadati</taxon>
        <taxon>Pseudomonadota</taxon>
        <taxon>Gammaproteobacteria</taxon>
        <taxon>Alteromonadales</taxon>
        <taxon>Idiomarinaceae</taxon>
        <taxon>Idiomarina</taxon>
    </lineage>
</organism>